<dbReference type="SUPFAM" id="SSF53850">
    <property type="entry name" value="Periplasmic binding protein-like II"/>
    <property type="match status" value="1"/>
</dbReference>
<dbReference type="Gene3D" id="3.40.190.150">
    <property type="entry name" value="Bordetella uptake gene, domain 1"/>
    <property type="match status" value="1"/>
</dbReference>
<dbReference type="InterPro" id="IPR005064">
    <property type="entry name" value="BUG"/>
</dbReference>
<feature type="chain" id="PRO_5036945601" evidence="2">
    <location>
        <begin position="24"/>
        <end position="324"/>
    </location>
</feature>
<dbReference type="CDD" id="cd07012">
    <property type="entry name" value="PBP2_Bug_TTT"/>
    <property type="match status" value="1"/>
</dbReference>
<dbReference type="Pfam" id="PF03401">
    <property type="entry name" value="TctC"/>
    <property type="match status" value="1"/>
</dbReference>
<dbReference type="Proteomes" id="UP000677537">
    <property type="component" value="Unassembled WGS sequence"/>
</dbReference>
<dbReference type="PANTHER" id="PTHR42928">
    <property type="entry name" value="TRICARBOXYLATE-BINDING PROTEIN"/>
    <property type="match status" value="1"/>
</dbReference>
<dbReference type="InterPro" id="IPR042100">
    <property type="entry name" value="Bug_dom1"/>
</dbReference>
<evidence type="ECO:0000313" key="4">
    <source>
        <dbReference type="Proteomes" id="UP000677537"/>
    </source>
</evidence>
<dbReference type="RefSeq" id="WP_209376970.1">
    <property type="nucleotide sequence ID" value="NZ_JAGIZA010000029.1"/>
</dbReference>
<evidence type="ECO:0000256" key="1">
    <source>
        <dbReference type="ARBA" id="ARBA00006987"/>
    </source>
</evidence>
<name>A0A940N404_9PROT</name>
<feature type="signal peptide" evidence="2">
    <location>
        <begin position="1"/>
        <end position="23"/>
    </location>
</feature>
<dbReference type="AlphaFoldDB" id="A0A940N404"/>
<comment type="caution">
    <text evidence="3">The sequence shown here is derived from an EMBL/GenBank/DDBJ whole genome shotgun (WGS) entry which is preliminary data.</text>
</comment>
<dbReference type="EMBL" id="JAGIZA010000029">
    <property type="protein sequence ID" value="MBP0496179.1"/>
    <property type="molecule type" value="Genomic_DNA"/>
</dbReference>
<organism evidence="3 4">
    <name type="scientific">Roseomonas indoligenes</name>
    <dbReference type="NCBI Taxonomy" id="2820811"/>
    <lineage>
        <taxon>Bacteria</taxon>
        <taxon>Pseudomonadati</taxon>
        <taxon>Pseudomonadota</taxon>
        <taxon>Alphaproteobacteria</taxon>
        <taxon>Acetobacterales</taxon>
        <taxon>Roseomonadaceae</taxon>
        <taxon>Roseomonas</taxon>
    </lineage>
</organism>
<dbReference type="PANTHER" id="PTHR42928:SF5">
    <property type="entry name" value="BLR1237 PROTEIN"/>
    <property type="match status" value="1"/>
</dbReference>
<accession>A0A940N404</accession>
<comment type="similarity">
    <text evidence="1">Belongs to the UPF0065 (bug) family.</text>
</comment>
<protein>
    <submittedName>
        <fullName evidence="3">Tripartite tricarboxylate transporter substrate binding protein</fullName>
    </submittedName>
</protein>
<reference evidence="3" key="1">
    <citation type="submission" date="2021-03" db="EMBL/GenBank/DDBJ databases">
        <authorList>
            <person name="So Y."/>
        </authorList>
    </citation>
    <scope>NUCLEOTIDE SEQUENCE</scope>
    <source>
        <strain evidence="3">SG15</strain>
    </source>
</reference>
<keyword evidence="2" id="KW-0732">Signal</keyword>
<evidence type="ECO:0000256" key="2">
    <source>
        <dbReference type="SAM" id="SignalP"/>
    </source>
</evidence>
<sequence length="324" mass="34420">MRRRTFFAAVAAPALLRGAQATAQEAWPARPVRILVPYSTGGSTDIVARLAADLMSQRLPQRVVVENRTGGGGTIAASATARSEPDGTTLFFTNVGYVASRFLNPRLDFDPDSDLKPVTIATEGPMVMLVGPDSPYRTVKDIVEAARQRPGQLSYGSSGGGGALQLTALGFLRAAGIQMNEVAYRGSGQAAPDLASGRLDMMFDSGVAGFGLVRGNQARALAVSSPRRSEAMPDVPTLAEAGLPGATFSLWQMLMAPAATPPDLLQRINEAFKAALTDPAIHQRLVDLGAERVVVNAPEEAQRYFAAEMARWKDILEAARIGQR</sequence>
<gene>
    <name evidence="3" type="ORF">J5Y10_25575</name>
</gene>
<dbReference type="PIRSF" id="PIRSF017082">
    <property type="entry name" value="YflP"/>
    <property type="match status" value="1"/>
</dbReference>
<evidence type="ECO:0000313" key="3">
    <source>
        <dbReference type="EMBL" id="MBP0496179.1"/>
    </source>
</evidence>
<proteinExistence type="inferred from homology"/>
<keyword evidence="4" id="KW-1185">Reference proteome</keyword>
<dbReference type="Gene3D" id="3.40.190.10">
    <property type="entry name" value="Periplasmic binding protein-like II"/>
    <property type="match status" value="1"/>
</dbReference>